<comment type="similarity">
    <text evidence="2">Belongs to the autoinducer-2 exporter (AI-2E) (TC 2.A.86) family.</text>
</comment>
<feature type="transmembrane region" description="Helical" evidence="6">
    <location>
        <begin position="140"/>
        <end position="166"/>
    </location>
</feature>
<comment type="caution">
    <text evidence="7">The sequence shown here is derived from an EMBL/GenBank/DDBJ whole genome shotgun (WGS) entry which is preliminary data.</text>
</comment>
<gene>
    <name evidence="7" type="ORF">V1479_23380</name>
</gene>
<evidence type="ECO:0000256" key="2">
    <source>
        <dbReference type="ARBA" id="ARBA00009773"/>
    </source>
</evidence>
<evidence type="ECO:0000256" key="1">
    <source>
        <dbReference type="ARBA" id="ARBA00004141"/>
    </source>
</evidence>
<dbReference type="PANTHER" id="PTHR21716:SF62">
    <property type="entry name" value="TRANSPORT PROTEIN YDBI-RELATED"/>
    <property type="match status" value="1"/>
</dbReference>
<feature type="transmembrane region" description="Helical" evidence="6">
    <location>
        <begin position="66"/>
        <end position="88"/>
    </location>
</feature>
<dbReference type="RefSeq" id="WP_368804982.1">
    <property type="nucleotide sequence ID" value="NZ_JAZHFV010000011.1"/>
</dbReference>
<evidence type="ECO:0000313" key="7">
    <source>
        <dbReference type="EMBL" id="MEX4010267.1"/>
    </source>
</evidence>
<feature type="transmembrane region" description="Helical" evidence="6">
    <location>
        <begin position="299"/>
        <end position="329"/>
    </location>
</feature>
<keyword evidence="8" id="KW-1185">Reference proteome</keyword>
<dbReference type="EMBL" id="JAZHFV010000011">
    <property type="protein sequence ID" value="MEX4010267.1"/>
    <property type="molecule type" value="Genomic_DNA"/>
</dbReference>
<name>A0ABV3WZY8_9HYPH</name>
<accession>A0ABV3WZY8</accession>
<evidence type="ECO:0000256" key="4">
    <source>
        <dbReference type="ARBA" id="ARBA00022989"/>
    </source>
</evidence>
<organism evidence="7 8">
    <name type="scientific">Neoaquamicrobium sediminum</name>
    <dbReference type="NCBI Taxonomy" id="1849104"/>
    <lineage>
        <taxon>Bacteria</taxon>
        <taxon>Pseudomonadati</taxon>
        <taxon>Pseudomonadota</taxon>
        <taxon>Alphaproteobacteria</taxon>
        <taxon>Hyphomicrobiales</taxon>
        <taxon>Phyllobacteriaceae</taxon>
        <taxon>Neoaquamicrobium</taxon>
    </lineage>
</organism>
<dbReference type="Proteomes" id="UP001559025">
    <property type="component" value="Unassembled WGS sequence"/>
</dbReference>
<evidence type="ECO:0000256" key="5">
    <source>
        <dbReference type="ARBA" id="ARBA00023136"/>
    </source>
</evidence>
<sequence length="362" mass="38725">MSTNCDPVAHSTRFIRRATGVAVFGVLLVAGWYLRDLLLLVFAATLFACLLVSVSQFIAHLSRLPLGIAFGLSCLMTLLIAIGFFWLLGSQLRTQMMELWEQLPELLKPIENALNIGSVEEWLGDQLETMLSQTSVMSRIAGLSSAAFGFLANLVLVIVAGFYLALQPDLYVRGIVKLFPQSKRPAVENTLADIGGSLRYWLIGQSLAMLVVAGLTYIGLALIGVPSALALAVIAGLLEFIPFFGPILAAVPAVALGLGQGPHVAAYVAILYLAIQQLEGNLITPVIQQQSVSLPPALTLFAILAAGILFGWLGILLATPLAVALMVLVREVWVAPISTARHDAPEASLNISLRSGKSRFLD</sequence>
<evidence type="ECO:0000256" key="6">
    <source>
        <dbReference type="SAM" id="Phobius"/>
    </source>
</evidence>
<evidence type="ECO:0000313" key="8">
    <source>
        <dbReference type="Proteomes" id="UP001559025"/>
    </source>
</evidence>
<feature type="transmembrane region" description="Helical" evidence="6">
    <location>
        <begin position="14"/>
        <end position="33"/>
    </location>
</feature>
<feature type="transmembrane region" description="Helical" evidence="6">
    <location>
        <begin position="207"/>
        <end position="234"/>
    </location>
</feature>
<protein>
    <submittedName>
        <fullName evidence="7">AI-2E family transporter</fullName>
    </submittedName>
</protein>
<keyword evidence="5 6" id="KW-0472">Membrane</keyword>
<keyword evidence="3 6" id="KW-0812">Transmembrane</keyword>
<dbReference type="PANTHER" id="PTHR21716">
    <property type="entry name" value="TRANSMEMBRANE PROTEIN"/>
    <property type="match status" value="1"/>
</dbReference>
<proteinExistence type="inferred from homology"/>
<evidence type="ECO:0000256" key="3">
    <source>
        <dbReference type="ARBA" id="ARBA00022692"/>
    </source>
</evidence>
<comment type="subcellular location">
    <subcellularLocation>
        <location evidence="1">Membrane</location>
        <topology evidence="1">Multi-pass membrane protein</topology>
    </subcellularLocation>
</comment>
<reference evidence="7 8" key="1">
    <citation type="submission" date="2024-01" db="EMBL/GenBank/DDBJ databases">
        <title>New evidence supports the origin of RcGTA from prophage.</title>
        <authorList>
            <person name="Xu Y."/>
            <person name="Liu B."/>
            <person name="Chen F."/>
        </authorList>
    </citation>
    <scope>NUCLEOTIDE SEQUENCE [LARGE SCALE GENOMIC DNA]</scope>
    <source>
        <strain evidence="7 8">CBW1107-2</strain>
    </source>
</reference>
<keyword evidence="4 6" id="KW-1133">Transmembrane helix</keyword>
<feature type="transmembrane region" description="Helical" evidence="6">
    <location>
        <begin position="265"/>
        <end position="287"/>
    </location>
</feature>
<feature type="transmembrane region" description="Helical" evidence="6">
    <location>
        <begin position="39"/>
        <end position="59"/>
    </location>
</feature>
<dbReference type="Pfam" id="PF01594">
    <property type="entry name" value="AI-2E_transport"/>
    <property type="match status" value="1"/>
</dbReference>
<dbReference type="InterPro" id="IPR002549">
    <property type="entry name" value="AI-2E-like"/>
</dbReference>